<feature type="region of interest" description="Disordered" evidence="1">
    <location>
        <begin position="1"/>
        <end position="24"/>
    </location>
</feature>
<feature type="compositionally biased region" description="Basic residues" evidence="1">
    <location>
        <begin position="1"/>
        <end position="16"/>
    </location>
</feature>
<proteinExistence type="predicted"/>
<evidence type="ECO:0000313" key="4">
    <source>
        <dbReference type="Proteomes" id="UP000887159"/>
    </source>
</evidence>
<dbReference type="Pfam" id="PF20700">
    <property type="entry name" value="Mutator"/>
    <property type="match status" value="1"/>
</dbReference>
<dbReference type="EMBL" id="BMAU01021238">
    <property type="protein sequence ID" value="GFY03501.1"/>
    <property type="molecule type" value="Genomic_DNA"/>
</dbReference>
<evidence type="ECO:0000313" key="3">
    <source>
        <dbReference type="EMBL" id="GFY03501.1"/>
    </source>
</evidence>
<reference evidence="3" key="1">
    <citation type="submission" date="2020-08" db="EMBL/GenBank/DDBJ databases">
        <title>Multicomponent nature underlies the extraordinary mechanical properties of spider dragline silk.</title>
        <authorList>
            <person name="Kono N."/>
            <person name="Nakamura H."/>
            <person name="Mori M."/>
            <person name="Yoshida Y."/>
            <person name="Ohtoshi R."/>
            <person name="Malay A.D."/>
            <person name="Moran D.A.P."/>
            <person name="Tomita M."/>
            <person name="Numata K."/>
            <person name="Arakawa K."/>
        </authorList>
    </citation>
    <scope>NUCLEOTIDE SEQUENCE</scope>
</reference>
<name>A0A8X6S7Q6_TRICX</name>
<keyword evidence="4" id="KW-1185">Reference proteome</keyword>
<dbReference type="InterPro" id="IPR049012">
    <property type="entry name" value="Mutator_transp_dom"/>
</dbReference>
<evidence type="ECO:0000259" key="2">
    <source>
        <dbReference type="Pfam" id="PF20700"/>
    </source>
</evidence>
<evidence type="ECO:0000256" key="1">
    <source>
        <dbReference type="SAM" id="MobiDB-lite"/>
    </source>
</evidence>
<feature type="domain" description="Mutator-like transposase" evidence="2">
    <location>
        <begin position="56"/>
        <end position="372"/>
    </location>
</feature>
<comment type="caution">
    <text evidence="3">The sequence shown here is derived from an EMBL/GenBank/DDBJ whole genome shotgun (WGS) entry which is preliminary data.</text>
</comment>
<dbReference type="Proteomes" id="UP000887159">
    <property type="component" value="Unassembled WGS sequence"/>
</dbReference>
<dbReference type="AlphaFoldDB" id="A0A8X6S7Q6"/>
<gene>
    <name evidence="3" type="primary">AVEN_11169_1</name>
    <name evidence="3" type="ORF">TNCV_3211381</name>
</gene>
<protein>
    <recommendedName>
        <fullName evidence="2">Mutator-like transposase domain-containing protein</fullName>
    </recommendedName>
</protein>
<organism evidence="3 4">
    <name type="scientific">Trichonephila clavipes</name>
    <name type="common">Golden silk orbweaver</name>
    <name type="synonym">Nephila clavipes</name>
    <dbReference type="NCBI Taxonomy" id="2585209"/>
    <lineage>
        <taxon>Eukaryota</taxon>
        <taxon>Metazoa</taxon>
        <taxon>Ecdysozoa</taxon>
        <taxon>Arthropoda</taxon>
        <taxon>Chelicerata</taxon>
        <taxon>Arachnida</taxon>
        <taxon>Araneae</taxon>
        <taxon>Araneomorphae</taxon>
        <taxon>Entelegynae</taxon>
        <taxon>Araneoidea</taxon>
        <taxon>Nephilidae</taxon>
        <taxon>Trichonephila</taxon>
    </lineage>
</organism>
<sequence>MGNRKNKSRSQKRKFIGNRYTERTKPLDVPTVSKQKLKTTSVSFENIPSKDDKMSGNRIFDVEILHSVFSCLCCLSCLSVNLQLTEDSIFGLSSGMTLKCKKCMFVYAFQSTRKANKMNDINLQFVWGMRIIGKCHSSSKKLCASLNIPSLSKAAYRSCEKKLLNVATVVSKNAMIEAADEVRKLKNTSDVAEYGVPVDGAWQRRGHSSLNGCVAVLSIDTGKVVDLEVMSKWCRNCNTSKSSGKSKHVKKHQCSCNHQGSAGSMESVGAYRLFERSRETRKLEYVELYGDGYSKSHLTVKDIYIIDSTFIIDVPVKSNPMHGQCPLGSESWCAYQRAQSAGKVFYDKNAGLPKNIINKIKPTYLQLCDQNHLRKCLHGKTQNANEAFNGCPWNIVRKEIFVELQTFSLGSYIAVINFNKGYAAIDQTRIEDSKRHSLPSAKVKRKKFELLKEKVVNTEKHEGVTYKSGAF</sequence>
<accession>A0A8X6S7Q6</accession>